<dbReference type="EMBL" id="UINC01001260">
    <property type="protein sequence ID" value="SUZ75825.1"/>
    <property type="molecule type" value="Genomic_DNA"/>
</dbReference>
<accession>A0A381Q910</accession>
<feature type="domain" description="Glucose/Sorbosone dehydrogenase" evidence="1">
    <location>
        <begin position="176"/>
        <end position="391"/>
    </location>
</feature>
<gene>
    <name evidence="2" type="ORF">METZ01_LOCUS28679</name>
</gene>
<dbReference type="AlphaFoldDB" id="A0A381Q910"/>
<protein>
    <recommendedName>
        <fullName evidence="1">Glucose/Sorbosone dehydrogenase domain-containing protein</fullName>
    </recommendedName>
</protein>
<reference evidence="2" key="1">
    <citation type="submission" date="2018-05" db="EMBL/GenBank/DDBJ databases">
        <authorList>
            <person name="Lanie J.A."/>
            <person name="Ng W.-L."/>
            <person name="Kazmierczak K.M."/>
            <person name="Andrzejewski T.M."/>
            <person name="Davidsen T.M."/>
            <person name="Wayne K.J."/>
            <person name="Tettelin H."/>
            <person name="Glass J.I."/>
            <person name="Rusch D."/>
            <person name="Podicherti R."/>
            <person name="Tsui H.-C.T."/>
            <person name="Winkler M.E."/>
        </authorList>
    </citation>
    <scope>NUCLEOTIDE SEQUENCE</scope>
</reference>
<name>A0A381Q910_9ZZZZ</name>
<dbReference type="InterPro" id="IPR011041">
    <property type="entry name" value="Quinoprot_gluc/sorb_DH_b-prop"/>
</dbReference>
<organism evidence="2">
    <name type="scientific">marine metagenome</name>
    <dbReference type="NCBI Taxonomy" id="408172"/>
    <lineage>
        <taxon>unclassified sequences</taxon>
        <taxon>metagenomes</taxon>
        <taxon>ecological metagenomes</taxon>
    </lineage>
</organism>
<dbReference type="SUPFAM" id="SSF50952">
    <property type="entry name" value="Soluble quinoprotein glucose dehydrogenase"/>
    <property type="match status" value="1"/>
</dbReference>
<evidence type="ECO:0000259" key="1">
    <source>
        <dbReference type="Pfam" id="PF07995"/>
    </source>
</evidence>
<dbReference type="PANTHER" id="PTHR19328:SF75">
    <property type="entry name" value="ALDOSE SUGAR DEHYDROGENASE YLII"/>
    <property type="match status" value="1"/>
</dbReference>
<dbReference type="Gene3D" id="2.120.10.30">
    <property type="entry name" value="TolB, C-terminal domain"/>
    <property type="match status" value="1"/>
</dbReference>
<dbReference type="Pfam" id="PF07995">
    <property type="entry name" value="GSDH"/>
    <property type="match status" value="1"/>
</dbReference>
<dbReference type="PANTHER" id="PTHR19328">
    <property type="entry name" value="HEDGEHOG-INTERACTING PROTEIN"/>
    <property type="match status" value="1"/>
</dbReference>
<sequence>MLIAYPAVAQVTNDPFPDPIPASEGVIVVGLEEFAALPDVDGAPARPMVLIDEPGSARLFVNDMWGLLYSISYDGAVTQYLDARESRWEVEVETPERAPIMEMGLQSFAFHPQFNEPGTAGYGKLYTWIDTNDTAPEPDFIPGGGDATHHIVLLEWTARDPAAATYDGGPPRELLRAEQPFDNHNGGRIGFNWTSSPGAPDFGLLYLGMADGGAAGDELDIAQDLSRVFGKILRVHPLGSNSVNGRYGVPADNPYARDGDDRTLGEIFASGVRNPQGFDWDPSTGDLLMADIGQSVVETLNVVPLGGDLGWNTWEGSYRVVTNTRVEASNPRGEPGITFPVAEFDQNDPLLQPGSAATGVVAYRDDRIPQLTDRVLWGDLPSGEVFHVLADGLRGGGQAGIRRVLFRDGAETKTLLEVVQAKNTDQGRRPTFRADLHFGRGPAGRVFILNKWDGMVREIVR</sequence>
<proteinExistence type="predicted"/>
<dbReference type="InterPro" id="IPR011042">
    <property type="entry name" value="6-blade_b-propeller_TolB-like"/>
</dbReference>
<dbReference type="InterPro" id="IPR012938">
    <property type="entry name" value="Glc/Sorbosone_DH"/>
</dbReference>
<evidence type="ECO:0000313" key="2">
    <source>
        <dbReference type="EMBL" id="SUZ75825.1"/>
    </source>
</evidence>